<feature type="region of interest" description="Disordered" evidence="1">
    <location>
        <begin position="331"/>
        <end position="372"/>
    </location>
</feature>
<organism evidence="2 3">
    <name type="scientific">Asterophora parasitica</name>
    <dbReference type="NCBI Taxonomy" id="117018"/>
    <lineage>
        <taxon>Eukaryota</taxon>
        <taxon>Fungi</taxon>
        <taxon>Dikarya</taxon>
        <taxon>Basidiomycota</taxon>
        <taxon>Agaricomycotina</taxon>
        <taxon>Agaricomycetes</taxon>
        <taxon>Agaricomycetidae</taxon>
        <taxon>Agaricales</taxon>
        <taxon>Tricholomatineae</taxon>
        <taxon>Lyophyllaceae</taxon>
        <taxon>Asterophora</taxon>
    </lineage>
</organism>
<gene>
    <name evidence="2" type="ORF">DXG03_005560</name>
</gene>
<sequence>MAPATSASDVRVKPSTVSAMTDPASHRLSRSPSAVMSRPLQSPMGPRTRFQRTTSDVESVRDTIMIIGEPSPAYPLSARSDSLAPITSPPSAISMSSLSPAQPSPLFSPRTPASPATPSVFKVLPKPATLVSAPPLTFESVPVQWKALPHEAALWTFDSAELQAMVSRAIRRSAPETYIRLLSLENLDKVLPAEVERLTALKATKQAQYRFLVQRRTMTLQALNSSFISADKETEDGIPMASKLALQLSQTVAECDKLMGELLVISDQLAQISNMTDLHWASALAVALRKLNKSYAKRTQHLVAARNKISQLEAELEDAWKEAERVAKEIDDLEKAGLDSDNDDDDEGEEIEDETAIIETAEKIDVSRSRHASHIPTELLIPSRGNTGHMEALPVFSPLSPMPRISAMALPVTGAREMDSPITPITPPSQDRDDTASIRSAKSTKSARSKKSTQSQRTVEGGTRLSLISAAKTRSHRTSKSSLRLPKAKMPAPPPLPDLPLEFASPIMRMPMDSARASSQMLRDTESQLSTIRSRRTSLSDIHPPRPSTSSYAPTVTMDDIYVRLQSRFSDDIEVVPRTPPARPPIVDQPSKSIPNVWLMADAAPKSAAERVASLSSKRSGASSANQTYRKLKILTKRYSMPFPLFKRASAETQIVSPAKSVPAGPSYAS</sequence>
<dbReference type="EMBL" id="JABCKV010000342">
    <property type="protein sequence ID" value="KAG5641296.1"/>
    <property type="molecule type" value="Genomic_DNA"/>
</dbReference>
<evidence type="ECO:0000256" key="1">
    <source>
        <dbReference type="SAM" id="MobiDB-lite"/>
    </source>
</evidence>
<evidence type="ECO:0000313" key="3">
    <source>
        <dbReference type="Proteomes" id="UP000775547"/>
    </source>
</evidence>
<feature type="region of interest" description="Disordered" evidence="1">
    <location>
        <begin position="80"/>
        <end position="112"/>
    </location>
</feature>
<feature type="compositionally biased region" description="Low complexity" evidence="1">
    <location>
        <begin position="530"/>
        <end position="540"/>
    </location>
</feature>
<keyword evidence="3" id="KW-1185">Reference proteome</keyword>
<comment type="caution">
    <text evidence="2">The sequence shown here is derived from an EMBL/GenBank/DDBJ whole genome shotgun (WGS) entry which is preliminary data.</text>
</comment>
<proteinExistence type="predicted"/>
<feature type="compositionally biased region" description="Low complexity" evidence="1">
    <location>
        <begin position="82"/>
        <end position="101"/>
    </location>
</feature>
<reference evidence="2" key="1">
    <citation type="submission" date="2020-07" db="EMBL/GenBank/DDBJ databases">
        <authorList>
            <person name="Nieuwenhuis M."/>
            <person name="Van De Peppel L.J.J."/>
        </authorList>
    </citation>
    <scope>NUCLEOTIDE SEQUENCE</scope>
    <source>
        <strain evidence="2">AP01</strain>
        <tissue evidence="2">Mycelium</tissue>
    </source>
</reference>
<dbReference type="OrthoDB" id="3271284at2759"/>
<feature type="region of interest" description="Disordered" evidence="1">
    <location>
        <begin position="1"/>
        <end position="57"/>
    </location>
</feature>
<feature type="region of interest" description="Disordered" evidence="1">
    <location>
        <begin position="530"/>
        <end position="554"/>
    </location>
</feature>
<protein>
    <submittedName>
        <fullName evidence="2">Uncharacterized protein</fullName>
    </submittedName>
</protein>
<name>A0A9P7KAX4_9AGAR</name>
<evidence type="ECO:0000313" key="2">
    <source>
        <dbReference type="EMBL" id="KAG5641296.1"/>
    </source>
</evidence>
<reference evidence="2" key="2">
    <citation type="submission" date="2021-10" db="EMBL/GenBank/DDBJ databases">
        <title>Phylogenomics reveals ancestral predisposition of the termite-cultivated fungus Termitomyces towards a domesticated lifestyle.</title>
        <authorList>
            <person name="Auxier B."/>
            <person name="Grum-Grzhimaylo A."/>
            <person name="Cardenas M.E."/>
            <person name="Lodge J.D."/>
            <person name="Laessoe T."/>
            <person name="Pedersen O."/>
            <person name="Smith M.E."/>
            <person name="Kuyper T.W."/>
            <person name="Franco-Molano E.A."/>
            <person name="Baroni T.J."/>
            <person name="Aanen D.K."/>
        </authorList>
    </citation>
    <scope>NUCLEOTIDE SEQUENCE</scope>
    <source>
        <strain evidence="2">AP01</strain>
        <tissue evidence="2">Mycelium</tissue>
    </source>
</reference>
<feature type="region of interest" description="Disordered" evidence="1">
    <location>
        <begin position="417"/>
        <end position="496"/>
    </location>
</feature>
<feature type="compositionally biased region" description="Acidic residues" evidence="1">
    <location>
        <begin position="340"/>
        <end position="356"/>
    </location>
</feature>
<dbReference type="AlphaFoldDB" id="A0A9P7KAX4"/>
<accession>A0A9P7KAX4</accession>
<dbReference type="Proteomes" id="UP000775547">
    <property type="component" value="Unassembled WGS sequence"/>
</dbReference>